<evidence type="ECO:0000256" key="7">
    <source>
        <dbReference type="ARBA" id="ARBA00023242"/>
    </source>
</evidence>
<evidence type="ECO:0000256" key="3">
    <source>
        <dbReference type="ARBA" id="ARBA00022741"/>
    </source>
</evidence>
<proteinExistence type="inferred from homology"/>
<dbReference type="OrthoDB" id="9900844at2759"/>
<evidence type="ECO:0000313" key="8">
    <source>
        <dbReference type="EMBL" id="KMQ96060.1"/>
    </source>
</evidence>
<evidence type="ECO:0000256" key="6">
    <source>
        <dbReference type="ARBA" id="ARBA00023125"/>
    </source>
</evidence>
<dbReference type="GO" id="GO:0003677">
    <property type="term" value="F:DNA binding"/>
    <property type="evidence" value="ECO:0007669"/>
    <property type="project" value="UniProtKB-KW"/>
</dbReference>
<comment type="caution">
    <text evidence="8">The sequence shown here is derived from an EMBL/GenBank/DDBJ whole genome shotgun (WGS) entry which is preliminary data.</text>
</comment>
<evidence type="ECO:0000256" key="4">
    <source>
        <dbReference type="ARBA" id="ARBA00022806"/>
    </source>
</evidence>
<accession>A0A0J7NUL0</accession>
<dbReference type="InterPro" id="IPR027417">
    <property type="entry name" value="P-loop_NTPase"/>
</dbReference>
<dbReference type="STRING" id="67767.A0A0J7NUL0"/>
<evidence type="ECO:0000256" key="2">
    <source>
        <dbReference type="ARBA" id="ARBA00007025"/>
    </source>
</evidence>
<dbReference type="SUPFAM" id="SSF52540">
    <property type="entry name" value="P-loop containing nucleoside triphosphate hydrolases"/>
    <property type="match status" value="1"/>
</dbReference>
<reference evidence="8 9" key="1">
    <citation type="submission" date="2015-04" db="EMBL/GenBank/DDBJ databases">
        <title>Lasius niger genome sequencing.</title>
        <authorList>
            <person name="Konorov E.A."/>
            <person name="Nikitin M.A."/>
            <person name="Kirill M.V."/>
            <person name="Chang P."/>
        </authorList>
    </citation>
    <scope>NUCLEOTIDE SEQUENCE [LARGE SCALE GENOMIC DNA]</scope>
    <source>
        <tissue evidence="8">Whole</tissue>
    </source>
</reference>
<dbReference type="EMBL" id="LBMM01001579">
    <property type="protein sequence ID" value="KMQ96060.1"/>
    <property type="molecule type" value="Genomic_DNA"/>
</dbReference>
<organism evidence="8 9">
    <name type="scientific">Lasius niger</name>
    <name type="common">Black garden ant</name>
    <dbReference type="NCBI Taxonomy" id="67767"/>
    <lineage>
        <taxon>Eukaryota</taxon>
        <taxon>Metazoa</taxon>
        <taxon>Ecdysozoa</taxon>
        <taxon>Arthropoda</taxon>
        <taxon>Hexapoda</taxon>
        <taxon>Insecta</taxon>
        <taxon>Pterygota</taxon>
        <taxon>Neoptera</taxon>
        <taxon>Endopterygota</taxon>
        <taxon>Hymenoptera</taxon>
        <taxon>Apocrita</taxon>
        <taxon>Aculeata</taxon>
        <taxon>Formicoidea</taxon>
        <taxon>Formicidae</taxon>
        <taxon>Formicinae</taxon>
        <taxon>Lasius</taxon>
        <taxon>Lasius</taxon>
    </lineage>
</organism>
<dbReference type="InterPro" id="IPR044574">
    <property type="entry name" value="ARIP4-like"/>
</dbReference>
<dbReference type="Gene3D" id="3.40.50.300">
    <property type="entry name" value="P-loop containing nucleotide triphosphate hydrolases"/>
    <property type="match status" value="1"/>
</dbReference>
<dbReference type="Proteomes" id="UP000036403">
    <property type="component" value="Unassembled WGS sequence"/>
</dbReference>
<dbReference type="GO" id="GO:0004386">
    <property type="term" value="F:helicase activity"/>
    <property type="evidence" value="ECO:0007669"/>
    <property type="project" value="UniProtKB-KW"/>
</dbReference>
<keyword evidence="7" id="KW-0539">Nucleus</keyword>
<name>A0A0J7NUL0_LASNI</name>
<gene>
    <name evidence="8" type="ORF">RF55_3684</name>
</gene>
<dbReference type="AlphaFoldDB" id="A0A0J7NUL0"/>
<keyword evidence="4" id="KW-0378">Hydrolase</keyword>
<evidence type="ECO:0000256" key="1">
    <source>
        <dbReference type="ARBA" id="ARBA00004123"/>
    </source>
</evidence>
<comment type="subcellular location">
    <subcellularLocation>
        <location evidence="1">Nucleus</location>
    </subcellularLocation>
</comment>
<keyword evidence="6" id="KW-0238">DNA-binding</keyword>
<dbReference type="PANTHER" id="PTHR45797:SF3">
    <property type="entry name" value="TRANSCRIPTIONAL REGULATOR ATRX HOMOLOG"/>
    <property type="match status" value="1"/>
</dbReference>
<evidence type="ECO:0000256" key="5">
    <source>
        <dbReference type="ARBA" id="ARBA00022840"/>
    </source>
</evidence>
<evidence type="ECO:0000313" key="9">
    <source>
        <dbReference type="Proteomes" id="UP000036403"/>
    </source>
</evidence>
<keyword evidence="3" id="KW-0547">Nucleotide-binding</keyword>
<dbReference type="GO" id="GO:0016887">
    <property type="term" value="F:ATP hydrolysis activity"/>
    <property type="evidence" value="ECO:0007669"/>
    <property type="project" value="InterPro"/>
</dbReference>
<keyword evidence="4" id="KW-0347">Helicase</keyword>
<sequence>MREGLHACNSKRAKFGQKKPCYVYRFLAAGTMEEKIYNRQVTKLSLSCRVVDEQQIERHYSNHNLNELYSFEAYSNAERPTLNLPKDRLLAEIFLKYKDAVENYHEHDSLLENKAEEELDEEERKQAWLEYEEEKKGKPPINPALNMAYQNNMLLQQYNMMMNSGQTGLIPQDMSFQLEYENLQQLIRKDYPNATPEQQKIMTNRALVEMYNYWEKQATLYTKQPAMRNPASISVL</sequence>
<dbReference type="PaxDb" id="67767-A0A0J7NUL0"/>
<keyword evidence="5" id="KW-0067">ATP-binding</keyword>
<keyword evidence="9" id="KW-1185">Reference proteome</keyword>
<dbReference type="GO" id="GO:0005634">
    <property type="term" value="C:nucleus"/>
    <property type="evidence" value="ECO:0007669"/>
    <property type="project" value="UniProtKB-SubCell"/>
</dbReference>
<dbReference type="GO" id="GO:0005524">
    <property type="term" value="F:ATP binding"/>
    <property type="evidence" value="ECO:0007669"/>
    <property type="project" value="UniProtKB-KW"/>
</dbReference>
<comment type="similarity">
    <text evidence="2">Belongs to the SNF2/RAD54 helicase family.</text>
</comment>
<dbReference type="PANTHER" id="PTHR45797">
    <property type="entry name" value="RAD54-LIKE"/>
    <property type="match status" value="1"/>
</dbReference>
<protein>
    <submittedName>
        <fullName evidence="8">Transcriptional regulator atrx-like protein</fullName>
    </submittedName>
</protein>